<evidence type="ECO:0000313" key="2">
    <source>
        <dbReference type="EnsemblPlants" id="ORUFI05G18680.1"/>
    </source>
</evidence>
<organism evidence="2 3">
    <name type="scientific">Oryza rufipogon</name>
    <name type="common">Brownbeard rice</name>
    <name type="synonym">Asian wild rice</name>
    <dbReference type="NCBI Taxonomy" id="4529"/>
    <lineage>
        <taxon>Eukaryota</taxon>
        <taxon>Viridiplantae</taxon>
        <taxon>Streptophyta</taxon>
        <taxon>Embryophyta</taxon>
        <taxon>Tracheophyta</taxon>
        <taxon>Spermatophyta</taxon>
        <taxon>Magnoliopsida</taxon>
        <taxon>Liliopsida</taxon>
        <taxon>Poales</taxon>
        <taxon>Poaceae</taxon>
        <taxon>BOP clade</taxon>
        <taxon>Oryzoideae</taxon>
        <taxon>Oryzeae</taxon>
        <taxon>Oryzinae</taxon>
        <taxon>Oryza</taxon>
    </lineage>
</organism>
<feature type="compositionally biased region" description="Basic and acidic residues" evidence="1">
    <location>
        <begin position="94"/>
        <end position="103"/>
    </location>
</feature>
<reference evidence="2" key="2">
    <citation type="submission" date="2015-06" db="UniProtKB">
        <authorList>
            <consortium name="EnsemblPlants"/>
        </authorList>
    </citation>
    <scope>IDENTIFICATION</scope>
</reference>
<proteinExistence type="predicted"/>
<dbReference type="Gramene" id="ORUFI05G18680.1">
    <property type="protein sequence ID" value="ORUFI05G18680.1"/>
    <property type="gene ID" value="ORUFI05G18680"/>
</dbReference>
<keyword evidence="3" id="KW-1185">Reference proteome</keyword>
<dbReference type="OMA" id="CKRAMPS"/>
<evidence type="ECO:0000256" key="1">
    <source>
        <dbReference type="SAM" id="MobiDB-lite"/>
    </source>
</evidence>
<sequence length="137" mass="14685">MVAPSCAMPWPDPARLPSSFLLKPAMQVNEFFRGLGCKRAMPSKKQRQKTGFLDTSSISIDLHQQGGEAVNDVLVRADQPRLAIGGGVAGEEGLSDHISHETESSGSGDQPASAGRQQMPATTLQQTTGTFRCTRCR</sequence>
<protein>
    <submittedName>
        <fullName evidence="2">Uncharacterized protein</fullName>
    </submittedName>
</protein>
<dbReference type="HOGENOM" id="CLU_1985183_0_0_1"/>
<dbReference type="Proteomes" id="UP000008022">
    <property type="component" value="Unassembled WGS sequence"/>
</dbReference>
<reference evidence="3" key="1">
    <citation type="submission" date="2013-06" db="EMBL/GenBank/DDBJ databases">
        <authorList>
            <person name="Zhao Q."/>
        </authorList>
    </citation>
    <scope>NUCLEOTIDE SEQUENCE</scope>
    <source>
        <strain evidence="3">cv. W1943</strain>
    </source>
</reference>
<evidence type="ECO:0000313" key="3">
    <source>
        <dbReference type="Proteomes" id="UP000008022"/>
    </source>
</evidence>
<feature type="region of interest" description="Disordered" evidence="1">
    <location>
        <begin position="85"/>
        <end position="137"/>
    </location>
</feature>
<dbReference type="AlphaFoldDB" id="A0A0E0PMV2"/>
<feature type="compositionally biased region" description="Polar residues" evidence="1">
    <location>
        <begin position="104"/>
        <end position="131"/>
    </location>
</feature>
<accession>A0A0E0PMV2</accession>
<dbReference type="EnsemblPlants" id="ORUFI05G18680.1">
    <property type="protein sequence ID" value="ORUFI05G18680.1"/>
    <property type="gene ID" value="ORUFI05G18680"/>
</dbReference>
<name>A0A0E0PMV2_ORYRU</name>